<name>A0A6J4KEL3_9CHLR</name>
<dbReference type="EMBL" id="CADCTR010001608">
    <property type="protein sequence ID" value="CAA9303842.1"/>
    <property type="molecule type" value="Genomic_DNA"/>
</dbReference>
<gene>
    <name evidence="1" type="ORF">AVDCRST_MAG93-4785</name>
</gene>
<accession>A0A6J4KEL3</accession>
<sequence length="59" mass="6246">MLSAEELLAGGDLTFEVEVPPEVLRPAEGAGNGMPATVRLQPLTVRDLQLVSRAAKESD</sequence>
<evidence type="ECO:0000313" key="1">
    <source>
        <dbReference type="EMBL" id="CAA9303842.1"/>
    </source>
</evidence>
<protein>
    <submittedName>
        <fullName evidence="1">Uncharacterized protein</fullName>
    </submittedName>
</protein>
<dbReference type="AlphaFoldDB" id="A0A6J4KEL3"/>
<proteinExistence type="predicted"/>
<reference evidence="1" key="1">
    <citation type="submission" date="2020-02" db="EMBL/GenBank/DDBJ databases">
        <authorList>
            <person name="Meier V. D."/>
        </authorList>
    </citation>
    <scope>NUCLEOTIDE SEQUENCE</scope>
    <source>
        <strain evidence="1">AVDCRST_MAG93</strain>
    </source>
</reference>
<organism evidence="1">
    <name type="scientific">uncultured Chloroflexia bacterium</name>
    <dbReference type="NCBI Taxonomy" id="1672391"/>
    <lineage>
        <taxon>Bacteria</taxon>
        <taxon>Bacillati</taxon>
        <taxon>Chloroflexota</taxon>
        <taxon>Chloroflexia</taxon>
        <taxon>environmental samples</taxon>
    </lineage>
</organism>